<evidence type="ECO:0000313" key="3">
    <source>
        <dbReference type="Proteomes" id="UP000245207"/>
    </source>
</evidence>
<comment type="caution">
    <text evidence="2">The sequence shown here is derived from an EMBL/GenBank/DDBJ whole genome shotgun (WGS) entry which is preliminary data.</text>
</comment>
<dbReference type="AlphaFoldDB" id="A0A2U1QL89"/>
<evidence type="ECO:0000313" key="2">
    <source>
        <dbReference type="EMBL" id="PWA98758.1"/>
    </source>
</evidence>
<evidence type="ECO:0000256" key="1">
    <source>
        <dbReference type="SAM" id="MobiDB-lite"/>
    </source>
</evidence>
<organism evidence="2 3">
    <name type="scientific">Artemisia annua</name>
    <name type="common">Sweet wormwood</name>
    <dbReference type="NCBI Taxonomy" id="35608"/>
    <lineage>
        <taxon>Eukaryota</taxon>
        <taxon>Viridiplantae</taxon>
        <taxon>Streptophyta</taxon>
        <taxon>Embryophyta</taxon>
        <taxon>Tracheophyta</taxon>
        <taxon>Spermatophyta</taxon>
        <taxon>Magnoliopsida</taxon>
        <taxon>eudicotyledons</taxon>
        <taxon>Gunneridae</taxon>
        <taxon>Pentapetalae</taxon>
        <taxon>asterids</taxon>
        <taxon>campanulids</taxon>
        <taxon>Asterales</taxon>
        <taxon>Asteraceae</taxon>
        <taxon>Asteroideae</taxon>
        <taxon>Anthemideae</taxon>
        <taxon>Artemisiinae</taxon>
        <taxon>Artemisia</taxon>
    </lineage>
</organism>
<proteinExistence type="predicted"/>
<gene>
    <name evidence="2" type="ORF">CTI12_AA015030</name>
</gene>
<reference evidence="2 3" key="1">
    <citation type="journal article" date="2018" name="Mol. Plant">
        <title>The genome of Artemisia annua provides insight into the evolution of Asteraceae family and artemisinin biosynthesis.</title>
        <authorList>
            <person name="Shen Q."/>
            <person name="Zhang L."/>
            <person name="Liao Z."/>
            <person name="Wang S."/>
            <person name="Yan T."/>
            <person name="Shi P."/>
            <person name="Liu M."/>
            <person name="Fu X."/>
            <person name="Pan Q."/>
            <person name="Wang Y."/>
            <person name="Lv Z."/>
            <person name="Lu X."/>
            <person name="Zhang F."/>
            <person name="Jiang W."/>
            <person name="Ma Y."/>
            <person name="Chen M."/>
            <person name="Hao X."/>
            <person name="Li L."/>
            <person name="Tang Y."/>
            <person name="Lv G."/>
            <person name="Zhou Y."/>
            <person name="Sun X."/>
            <person name="Brodelius P.E."/>
            <person name="Rose J.K.C."/>
            <person name="Tang K."/>
        </authorList>
    </citation>
    <scope>NUCLEOTIDE SEQUENCE [LARGE SCALE GENOMIC DNA]</scope>
    <source>
        <strain evidence="3">cv. Huhao1</strain>
        <tissue evidence="2">Leaf</tissue>
    </source>
</reference>
<name>A0A2U1QL89_ARTAN</name>
<keyword evidence="3" id="KW-1185">Reference proteome</keyword>
<dbReference type="EMBL" id="PKPP01000051">
    <property type="protein sequence ID" value="PWA98758.1"/>
    <property type="molecule type" value="Genomic_DNA"/>
</dbReference>
<accession>A0A2U1QL89</accession>
<sequence>MSSTLESNSHQVVTENPNNQVTQWEERIDIMEIDDSSNTIMMYPDSEVDIEDYREEWYISESSEKEEGEGQTINQNESFEEHLSPLEGLVQILVSSQVGEDVVDSTPHIIPQFLKKQSFHQSWIQNHKITRTFLFFQKRRKSV</sequence>
<feature type="region of interest" description="Disordered" evidence="1">
    <location>
        <begin position="60"/>
        <end position="80"/>
    </location>
</feature>
<protein>
    <submittedName>
        <fullName evidence="2">Uncharacterized protein</fullName>
    </submittedName>
</protein>
<dbReference type="Proteomes" id="UP000245207">
    <property type="component" value="Unassembled WGS sequence"/>
</dbReference>